<dbReference type="Proteomes" id="UP000008237">
    <property type="component" value="Unassembled WGS sequence"/>
</dbReference>
<accession>E2BI85</accession>
<dbReference type="Pfam" id="PF00538">
    <property type="entry name" value="Linker_histone"/>
    <property type="match status" value="1"/>
</dbReference>
<evidence type="ECO:0000256" key="1">
    <source>
        <dbReference type="SAM" id="MobiDB-lite"/>
    </source>
</evidence>
<dbReference type="SUPFAM" id="SSF46785">
    <property type="entry name" value="Winged helix' DNA-binding domain"/>
    <property type="match status" value="1"/>
</dbReference>
<evidence type="ECO:0000313" key="4">
    <source>
        <dbReference type="Proteomes" id="UP000008237"/>
    </source>
</evidence>
<dbReference type="InterPro" id="IPR036390">
    <property type="entry name" value="WH_DNA-bd_sf"/>
</dbReference>
<feature type="compositionally biased region" description="Basic and acidic residues" evidence="1">
    <location>
        <begin position="91"/>
        <end position="100"/>
    </location>
</feature>
<dbReference type="InterPro" id="IPR005818">
    <property type="entry name" value="Histone_H1/H5_H15"/>
</dbReference>
<feature type="compositionally biased region" description="Basic and acidic residues" evidence="1">
    <location>
        <begin position="134"/>
        <end position="151"/>
    </location>
</feature>
<dbReference type="OrthoDB" id="6754815at2759"/>
<evidence type="ECO:0000313" key="3">
    <source>
        <dbReference type="EMBL" id="EFN84591.1"/>
    </source>
</evidence>
<dbReference type="PROSITE" id="PS51504">
    <property type="entry name" value="H15"/>
    <property type="match status" value="1"/>
</dbReference>
<dbReference type="GO" id="GO:0003677">
    <property type="term" value="F:DNA binding"/>
    <property type="evidence" value="ECO:0007669"/>
    <property type="project" value="InterPro"/>
</dbReference>
<evidence type="ECO:0000259" key="2">
    <source>
        <dbReference type="PROSITE" id="PS51504"/>
    </source>
</evidence>
<dbReference type="GO" id="GO:0006334">
    <property type="term" value="P:nucleosome assembly"/>
    <property type="evidence" value="ECO:0007669"/>
    <property type="project" value="InterPro"/>
</dbReference>
<proteinExistence type="predicted"/>
<feature type="compositionally biased region" description="Low complexity" evidence="1">
    <location>
        <begin position="153"/>
        <end position="164"/>
    </location>
</feature>
<reference evidence="3 4" key="1">
    <citation type="journal article" date="2010" name="Science">
        <title>Genomic comparison of the ants Camponotus floridanus and Harpegnathos saltator.</title>
        <authorList>
            <person name="Bonasio R."/>
            <person name="Zhang G."/>
            <person name="Ye C."/>
            <person name="Mutti N.S."/>
            <person name="Fang X."/>
            <person name="Qin N."/>
            <person name="Donahue G."/>
            <person name="Yang P."/>
            <person name="Li Q."/>
            <person name="Li C."/>
            <person name="Zhang P."/>
            <person name="Huang Z."/>
            <person name="Berger S.L."/>
            <person name="Reinberg D."/>
            <person name="Wang J."/>
            <person name="Liebig J."/>
        </authorList>
    </citation>
    <scope>NUCLEOTIDE SEQUENCE [LARGE SCALE GENOMIC DNA]</scope>
    <source>
        <strain evidence="3 4">R22 G/1</strain>
    </source>
</reference>
<dbReference type="Gene3D" id="1.10.10.10">
    <property type="entry name" value="Winged helix-like DNA-binding domain superfamily/Winged helix DNA-binding domain"/>
    <property type="match status" value="1"/>
</dbReference>
<keyword evidence="4" id="KW-1185">Reference proteome</keyword>
<organism evidence="4">
    <name type="scientific">Harpegnathos saltator</name>
    <name type="common">Jerdon's jumping ant</name>
    <dbReference type="NCBI Taxonomy" id="610380"/>
    <lineage>
        <taxon>Eukaryota</taxon>
        <taxon>Metazoa</taxon>
        <taxon>Ecdysozoa</taxon>
        <taxon>Arthropoda</taxon>
        <taxon>Hexapoda</taxon>
        <taxon>Insecta</taxon>
        <taxon>Pterygota</taxon>
        <taxon>Neoptera</taxon>
        <taxon>Endopterygota</taxon>
        <taxon>Hymenoptera</taxon>
        <taxon>Apocrita</taxon>
        <taxon>Aculeata</taxon>
        <taxon>Formicoidea</taxon>
        <taxon>Formicidae</taxon>
        <taxon>Ponerinae</taxon>
        <taxon>Ponerini</taxon>
        <taxon>Harpegnathos</taxon>
    </lineage>
</organism>
<gene>
    <name evidence="3" type="ORF">EAI_16366</name>
</gene>
<dbReference type="InterPro" id="IPR036388">
    <property type="entry name" value="WH-like_DNA-bd_sf"/>
</dbReference>
<feature type="domain" description="H15" evidence="2">
    <location>
        <begin position="5"/>
        <end position="73"/>
    </location>
</feature>
<sequence>MVKPSKPRLMARVLDAVVNLGDSRGSSAREVLAFIRQSNASLKNLTLQVRRALKHAVNAGLMRHRSGRYKVLVTLNPAPIPVISAKVLANNDEKSHDETSKSNVRAPVDDPKSSRRTQKHNLEILVSVSTSSRWEAKRGKETRVRSSDKSTSRVRSAQRVQARQHPIEEVENDRHHRCDEDHRLTERGAEHQDESENVEGDRQQPSDGSSGNDLENS</sequence>
<protein>
    <recommendedName>
        <fullName evidence="2">H15 domain-containing protein</fullName>
    </recommendedName>
</protein>
<name>E2BI85_HARSA</name>
<dbReference type="InParanoid" id="E2BI85"/>
<dbReference type="GO" id="GO:0000786">
    <property type="term" value="C:nucleosome"/>
    <property type="evidence" value="ECO:0007669"/>
    <property type="project" value="InterPro"/>
</dbReference>
<feature type="compositionally biased region" description="Polar residues" evidence="1">
    <location>
        <begin position="205"/>
        <end position="217"/>
    </location>
</feature>
<feature type="compositionally biased region" description="Basic and acidic residues" evidence="1">
    <location>
        <begin position="165"/>
        <end position="204"/>
    </location>
</feature>
<dbReference type="AlphaFoldDB" id="E2BI85"/>
<feature type="region of interest" description="Disordered" evidence="1">
    <location>
        <begin position="91"/>
        <end position="217"/>
    </location>
</feature>
<dbReference type="EMBL" id="GL448460">
    <property type="protein sequence ID" value="EFN84591.1"/>
    <property type="molecule type" value="Genomic_DNA"/>
</dbReference>